<protein>
    <submittedName>
        <fullName evidence="1">Uncharacterized protein</fullName>
    </submittedName>
</protein>
<organism evidence="1 2">
    <name type="scientific">Amycolatopsis suaedae</name>
    <dbReference type="NCBI Taxonomy" id="2510978"/>
    <lineage>
        <taxon>Bacteria</taxon>
        <taxon>Bacillati</taxon>
        <taxon>Actinomycetota</taxon>
        <taxon>Actinomycetes</taxon>
        <taxon>Pseudonocardiales</taxon>
        <taxon>Pseudonocardiaceae</taxon>
        <taxon>Amycolatopsis</taxon>
    </lineage>
</organism>
<dbReference type="Proteomes" id="UP000292003">
    <property type="component" value="Unassembled WGS sequence"/>
</dbReference>
<dbReference type="RefSeq" id="WP_130477019.1">
    <property type="nucleotide sequence ID" value="NZ_SFCC01000010.1"/>
</dbReference>
<proteinExistence type="predicted"/>
<gene>
    <name evidence="1" type="ORF">EWH70_20125</name>
</gene>
<sequence length="206" mass="23196">MMFGIGDEITFTYDEFRRLRISVPEELLPLAAFLHTDVQPNIAAMDDFAGFVRLAQAEQRTWLGNGCALDLVNDVVLLESLYDRWPRLTIPASLFWPVLEGLRGFLISSAQAPRLQRPAGYPAVTRATTEFNHPDSGRVSYVDHTYFPRTWTREDVIRAGEGAWQSPQLVTDEKTGAWSGMWGNLELAGYHDPATGQALTYFPVLF</sequence>
<evidence type="ECO:0000313" key="2">
    <source>
        <dbReference type="Proteomes" id="UP000292003"/>
    </source>
</evidence>
<evidence type="ECO:0000313" key="1">
    <source>
        <dbReference type="EMBL" id="RZQ61926.1"/>
    </source>
</evidence>
<accession>A0A4Q7J5B7</accession>
<keyword evidence="2" id="KW-1185">Reference proteome</keyword>
<reference evidence="1 2" key="1">
    <citation type="submission" date="2019-02" db="EMBL/GenBank/DDBJ databases">
        <title>Draft genome sequence of Amycolatopsis sp. 8-3EHSu isolated from roots of Suaeda maritima.</title>
        <authorList>
            <person name="Duangmal K."/>
            <person name="Chantavorakit T."/>
        </authorList>
    </citation>
    <scope>NUCLEOTIDE SEQUENCE [LARGE SCALE GENOMIC DNA]</scope>
    <source>
        <strain evidence="1 2">8-3EHSu</strain>
    </source>
</reference>
<dbReference type="OrthoDB" id="3615512at2"/>
<name>A0A4Q7J5B7_9PSEU</name>
<dbReference type="GO" id="GO:0004519">
    <property type="term" value="F:endonuclease activity"/>
    <property type="evidence" value="ECO:0007669"/>
    <property type="project" value="InterPro"/>
</dbReference>
<dbReference type="EMBL" id="SFCC01000010">
    <property type="protein sequence ID" value="RZQ61926.1"/>
    <property type="molecule type" value="Genomic_DNA"/>
</dbReference>
<comment type="caution">
    <text evidence="1">The sequence shown here is derived from an EMBL/GenBank/DDBJ whole genome shotgun (WGS) entry which is preliminary data.</text>
</comment>
<dbReference type="AlphaFoldDB" id="A0A4Q7J5B7"/>